<sequence length="522" mass="56831">MSQRLDHFWISRFQPVLDTLACLDREVDACHGDWVPSDVILLDDWEALANLLPHGYTEAEVGRVLSRQGEEVLTAAVEAEAEAGVPERQKKGRPPGNEGFLLAGLSDEQLLQLVEGIKRAGRPPFVHLKPTLEIRKTDGKALSQIMSHVVAWVNPRPSDVKRTGNNKPPLCKDLEPAFRDAHSGAAAADIAQMSIGLERDVLELALSRRDDLDCLISGSTLGELPTGDEAGSAAYDSRFNNNSLWRGMLETVRRSLGPGIRPGWVASRQQQQGHDAGDAGVEGQDITIEKGVSTLVEQMSSIQEISRNAWAKEPAAFTRLKHMLEQTIENWVAEEGGNTRNSSRSRQPSGKPGDWRLGENREPATSRDRDVIMDIDVNDSGGGVGASGKESGLGNIQSSPQAEPTPAAILNPLILRPQEPSPRGSIRSNPHPLEMYKIPHADHYATRIRTSSSLDDGGDLDELVVLPPLRNIRTEAIRSPARTHFNMAVPRATTTKAPATQTPAKAPRKKLPAWATNGPVAR</sequence>
<organism evidence="2 3">
    <name type="scientific">Trichoderma gamsii</name>
    <dbReference type="NCBI Taxonomy" id="398673"/>
    <lineage>
        <taxon>Eukaryota</taxon>
        <taxon>Fungi</taxon>
        <taxon>Dikarya</taxon>
        <taxon>Ascomycota</taxon>
        <taxon>Pezizomycotina</taxon>
        <taxon>Sordariomycetes</taxon>
        <taxon>Hypocreomycetidae</taxon>
        <taxon>Hypocreales</taxon>
        <taxon>Hypocreaceae</taxon>
        <taxon>Trichoderma</taxon>
    </lineage>
</organism>
<name>A0A2K0SUQ1_9HYPO</name>
<evidence type="ECO:0000313" key="3">
    <source>
        <dbReference type="Proteomes" id="UP000236546"/>
    </source>
</evidence>
<protein>
    <submittedName>
        <fullName evidence="2">Uncharacterized protein</fullName>
    </submittedName>
</protein>
<dbReference type="Proteomes" id="UP000236546">
    <property type="component" value="Unassembled WGS sequence"/>
</dbReference>
<dbReference type="EMBL" id="MTYH01000267">
    <property type="protein sequence ID" value="PNP37000.1"/>
    <property type="molecule type" value="Genomic_DNA"/>
</dbReference>
<feature type="region of interest" description="Disordered" evidence="1">
    <location>
        <begin position="492"/>
        <end position="522"/>
    </location>
</feature>
<feature type="compositionally biased region" description="Basic and acidic residues" evidence="1">
    <location>
        <begin position="353"/>
        <end position="372"/>
    </location>
</feature>
<evidence type="ECO:0000313" key="2">
    <source>
        <dbReference type="EMBL" id="PNP37000.1"/>
    </source>
</evidence>
<dbReference type="AlphaFoldDB" id="A0A2K0SUQ1"/>
<feature type="compositionally biased region" description="Polar residues" evidence="1">
    <location>
        <begin position="338"/>
        <end position="348"/>
    </location>
</feature>
<comment type="caution">
    <text evidence="2">The sequence shown here is derived from an EMBL/GenBank/DDBJ whole genome shotgun (WGS) entry which is preliminary data.</text>
</comment>
<accession>A0A2K0SUQ1</accession>
<feature type="region of interest" description="Disordered" evidence="1">
    <location>
        <begin position="332"/>
        <end position="404"/>
    </location>
</feature>
<reference evidence="2 3" key="1">
    <citation type="submission" date="2017-02" db="EMBL/GenBank/DDBJ databases">
        <title>Genomes of Trichoderma spp. with biocontrol activity.</title>
        <authorList>
            <person name="Gardiner D."/>
            <person name="Kazan K."/>
            <person name="Vos C."/>
            <person name="Harvey P."/>
        </authorList>
    </citation>
    <scope>NUCLEOTIDE SEQUENCE [LARGE SCALE GENOMIC DNA]</scope>
    <source>
        <strain evidence="2 3">A5MH</strain>
    </source>
</reference>
<dbReference type="OrthoDB" id="5152434at2759"/>
<feature type="compositionally biased region" description="Low complexity" evidence="1">
    <location>
        <begin position="492"/>
        <end position="505"/>
    </location>
</feature>
<proteinExistence type="predicted"/>
<evidence type="ECO:0000256" key="1">
    <source>
        <dbReference type="SAM" id="MobiDB-lite"/>
    </source>
</evidence>
<gene>
    <name evidence="2" type="ORF">TGAMA5MH_11102</name>
</gene>